<dbReference type="Gene3D" id="3.40.50.2000">
    <property type="entry name" value="Glycogen Phosphorylase B"/>
    <property type="match status" value="2"/>
</dbReference>
<accession>A0A4R6XZK7</accession>
<dbReference type="RefSeq" id="WP_099018122.1">
    <property type="nucleotide sequence ID" value="NZ_NIHB01000001.1"/>
</dbReference>
<reference evidence="4 5" key="1">
    <citation type="submission" date="2019-03" db="EMBL/GenBank/DDBJ databases">
        <title>Genomic Encyclopedia of Type Strains, Phase IV (KMG-IV): sequencing the most valuable type-strain genomes for metagenomic binning, comparative biology and taxonomic classification.</title>
        <authorList>
            <person name="Goeker M."/>
        </authorList>
    </citation>
    <scope>NUCLEOTIDE SEQUENCE [LARGE SCALE GENOMIC DNA]</scope>
    <source>
        <strain evidence="4 5">DSM 25488</strain>
    </source>
</reference>
<dbReference type="InterPro" id="IPR001296">
    <property type="entry name" value="Glyco_trans_1"/>
</dbReference>
<dbReference type="PANTHER" id="PTHR46401:SF2">
    <property type="entry name" value="GLYCOSYLTRANSFERASE WBBK-RELATED"/>
    <property type="match status" value="1"/>
</dbReference>
<protein>
    <submittedName>
        <fullName evidence="4">Glycosyltransferase involved in cell wall biosynthesis</fullName>
    </submittedName>
</protein>
<dbReference type="AlphaFoldDB" id="A0A4R6XZK7"/>
<feature type="domain" description="Glycosyltransferase subfamily 4-like N-terminal" evidence="3">
    <location>
        <begin position="124"/>
        <end position="230"/>
    </location>
</feature>
<evidence type="ECO:0000259" key="3">
    <source>
        <dbReference type="Pfam" id="PF13439"/>
    </source>
</evidence>
<dbReference type="InterPro" id="IPR028098">
    <property type="entry name" value="Glyco_trans_4-like_N"/>
</dbReference>
<evidence type="ECO:0000256" key="1">
    <source>
        <dbReference type="ARBA" id="ARBA00022679"/>
    </source>
</evidence>
<comment type="caution">
    <text evidence="4">The sequence shown here is derived from an EMBL/GenBank/DDBJ whole genome shotgun (WGS) entry which is preliminary data.</text>
</comment>
<dbReference type="GO" id="GO:0016757">
    <property type="term" value="F:glycosyltransferase activity"/>
    <property type="evidence" value="ECO:0007669"/>
    <property type="project" value="InterPro"/>
</dbReference>
<organism evidence="4 5">
    <name type="scientific">Marinicella litoralis</name>
    <dbReference type="NCBI Taxonomy" id="644220"/>
    <lineage>
        <taxon>Bacteria</taxon>
        <taxon>Pseudomonadati</taxon>
        <taxon>Pseudomonadota</taxon>
        <taxon>Gammaproteobacteria</taxon>
        <taxon>Lysobacterales</taxon>
        <taxon>Marinicellaceae</taxon>
        <taxon>Marinicella</taxon>
    </lineage>
</organism>
<evidence type="ECO:0000313" key="5">
    <source>
        <dbReference type="Proteomes" id="UP000295724"/>
    </source>
</evidence>
<evidence type="ECO:0000259" key="2">
    <source>
        <dbReference type="Pfam" id="PF00534"/>
    </source>
</evidence>
<dbReference type="EMBL" id="SNZB01000001">
    <property type="protein sequence ID" value="TDR23223.1"/>
    <property type="molecule type" value="Genomic_DNA"/>
</dbReference>
<dbReference type="CDD" id="cd03809">
    <property type="entry name" value="GT4_MtfB-like"/>
    <property type="match status" value="1"/>
</dbReference>
<evidence type="ECO:0000313" key="4">
    <source>
        <dbReference type="EMBL" id="TDR23223.1"/>
    </source>
</evidence>
<name>A0A4R6XZK7_9GAMM</name>
<sequence>MKKKPNILVDGFNLGLRKGSGIKTYGMTLLDAYKALGFEVGVLLDNNFVSGKDQLIDEVSLFDQDEVRPVPMLNYQWFRNLKTLSYLFRQRKAHSVIPHVTEPDPENYLSRVGGDKYQYIENIGDVFNNATRLFAFTKKVTKIKPKIKPDILHLTTPWPIKISGVKTVVTIHDLIPLKVPFTTLDMKVHFYELFKWAAESADLILSVSEHTKKDIMEIYGVPEEKIKVTYQSFKGGEVKVNKEDSELYLKSRKLVPEKYILFVGNIEPKKNIKQLIRAFAYIKKGYKLAIVGHKAWMSESQLFGLQKYLKKKEYVMLDYVTEEELAMLYSNAFCMVFPSLYEGFGLPVLEAMQNNCPVICSDRSSLPEVGGDAALYVDPYKFSDIRMQLDKLITNPALRLQMIEKGKARVKFFSPENYAKRIKEAYEGLV</sequence>
<dbReference type="Pfam" id="PF13439">
    <property type="entry name" value="Glyco_transf_4"/>
    <property type="match status" value="1"/>
</dbReference>
<feature type="domain" description="Glycosyl transferase family 1" evidence="2">
    <location>
        <begin position="255"/>
        <end position="408"/>
    </location>
</feature>
<keyword evidence="1 4" id="KW-0808">Transferase</keyword>
<gene>
    <name evidence="4" type="ORF">C8D91_0083</name>
</gene>
<dbReference type="Pfam" id="PF00534">
    <property type="entry name" value="Glycos_transf_1"/>
    <property type="match status" value="1"/>
</dbReference>
<proteinExistence type="predicted"/>
<dbReference type="Proteomes" id="UP000295724">
    <property type="component" value="Unassembled WGS sequence"/>
</dbReference>
<dbReference type="OrthoDB" id="9795746at2"/>
<dbReference type="PANTHER" id="PTHR46401">
    <property type="entry name" value="GLYCOSYLTRANSFERASE WBBK-RELATED"/>
    <property type="match status" value="1"/>
</dbReference>
<dbReference type="SUPFAM" id="SSF53756">
    <property type="entry name" value="UDP-Glycosyltransferase/glycogen phosphorylase"/>
    <property type="match status" value="1"/>
</dbReference>
<keyword evidence="5" id="KW-1185">Reference proteome</keyword>